<dbReference type="RefSeq" id="WP_116240519.1">
    <property type="nucleotide sequence ID" value="NZ_QUAB01000011.1"/>
</dbReference>
<dbReference type="AlphaFoldDB" id="A0A371NY26"/>
<gene>
    <name evidence="2" type="ORF">DY023_01215</name>
</gene>
<keyword evidence="3" id="KW-1185">Reference proteome</keyword>
<dbReference type="Proteomes" id="UP000262172">
    <property type="component" value="Unassembled WGS sequence"/>
</dbReference>
<sequence length="233" mass="24467">MGENDEADADATGPADADAAGPADADAAGRAESEARLTSWVRKTTDKVPTGWIITGAGAILLGATAAFGGLGPQPEPKPAEISIGEHYVGSELDMSVVSAAVGGEISDPDDGLRTLEVVMDVTNEYTEPRLGRSPHTMGGVGVEGVTLDGVDVERVADDSGVLYFQPDVPTRVRLTWTIEEGDVNPGDEIRIILPDSTRFQGSFVTRGTYWDDIRPGAYVTVQVDELPAEDAP</sequence>
<evidence type="ECO:0000313" key="3">
    <source>
        <dbReference type="Proteomes" id="UP000262172"/>
    </source>
</evidence>
<dbReference type="EMBL" id="QUAB01000011">
    <property type="protein sequence ID" value="REJ08380.1"/>
    <property type="molecule type" value="Genomic_DNA"/>
</dbReference>
<evidence type="ECO:0008006" key="4">
    <source>
        <dbReference type="Google" id="ProtNLM"/>
    </source>
</evidence>
<dbReference type="OrthoDB" id="5071143at2"/>
<evidence type="ECO:0000256" key="1">
    <source>
        <dbReference type="SAM" id="MobiDB-lite"/>
    </source>
</evidence>
<proteinExistence type="predicted"/>
<reference evidence="2 3" key="1">
    <citation type="submission" date="2018-08" db="EMBL/GenBank/DDBJ databases">
        <title>Isolation, diversity and antifungal activity of Actinobacteria from cow dung.</title>
        <authorList>
            <person name="Ling L."/>
        </authorList>
    </citation>
    <scope>NUCLEOTIDE SEQUENCE [LARGE SCALE GENOMIC DNA]</scope>
    <source>
        <strain evidence="2 3">NEAU-LLE</strain>
    </source>
</reference>
<protein>
    <recommendedName>
        <fullName evidence="4">DUF4352 domain-containing protein</fullName>
    </recommendedName>
</protein>
<feature type="compositionally biased region" description="Low complexity" evidence="1">
    <location>
        <begin position="10"/>
        <end position="26"/>
    </location>
</feature>
<name>A0A371NY26_9MICO</name>
<evidence type="ECO:0000313" key="2">
    <source>
        <dbReference type="EMBL" id="REJ08380.1"/>
    </source>
</evidence>
<organism evidence="2 3">
    <name type="scientific">Microbacterium bovistercoris</name>
    <dbReference type="NCBI Taxonomy" id="2293570"/>
    <lineage>
        <taxon>Bacteria</taxon>
        <taxon>Bacillati</taxon>
        <taxon>Actinomycetota</taxon>
        <taxon>Actinomycetes</taxon>
        <taxon>Micrococcales</taxon>
        <taxon>Microbacteriaceae</taxon>
        <taxon>Microbacterium</taxon>
    </lineage>
</organism>
<accession>A0A371NY26</accession>
<comment type="caution">
    <text evidence="2">The sequence shown here is derived from an EMBL/GenBank/DDBJ whole genome shotgun (WGS) entry which is preliminary data.</text>
</comment>
<feature type="region of interest" description="Disordered" evidence="1">
    <location>
        <begin position="1"/>
        <end position="36"/>
    </location>
</feature>